<proteinExistence type="predicted"/>
<dbReference type="GO" id="GO:0006308">
    <property type="term" value="P:DNA catabolic process"/>
    <property type="evidence" value="ECO:0007669"/>
    <property type="project" value="InterPro"/>
</dbReference>
<keyword evidence="6" id="KW-0325">Glycoprotein</keyword>
<keyword evidence="5" id="KW-1015">Disulfide bond</keyword>
<dbReference type="Gene3D" id="1.10.575.10">
    <property type="entry name" value="P1 Nuclease"/>
    <property type="match status" value="1"/>
</dbReference>
<evidence type="ECO:0000256" key="4">
    <source>
        <dbReference type="ARBA" id="ARBA00022801"/>
    </source>
</evidence>
<dbReference type="GO" id="GO:0046872">
    <property type="term" value="F:metal ion binding"/>
    <property type="evidence" value="ECO:0007669"/>
    <property type="project" value="UniProtKB-KW"/>
</dbReference>
<dbReference type="GO" id="GO:0016788">
    <property type="term" value="F:hydrolase activity, acting on ester bonds"/>
    <property type="evidence" value="ECO:0007669"/>
    <property type="project" value="InterPro"/>
</dbReference>
<accession>A0A645DHL5</accession>
<evidence type="ECO:0000256" key="3">
    <source>
        <dbReference type="ARBA" id="ARBA00022759"/>
    </source>
</evidence>
<dbReference type="AlphaFoldDB" id="A0A645DHL5"/>
<organism evidence="7">
    <name type="scientific">bioreactor metagenome</name>
    <dbReference type="NCBI Taxonomy" id="1076179"/>
    <lineage>
        <taxon>unclassified sequences</taxon>
        <taxon>metagenomes</taxon>
        <taxon>ecological metagenomes</taxon>
    </lineage>
</organism>
<evidence type="ECO:0000256" key="2">
    <source>
        <dbReference type="ARBA" id="ARBA00022723"/>
    </source>
</evidence>
<dbReference type="PANTHER" id="PTHR33146">
    <property type="entry name" value="ENDONUCLEASE 4"/>
    <property type="match status" value="1"/>
</dbReference>
<evidence type="ECO:0000256" key="5">
    <source>
        <dbReference type="ARBA" id="ARBA00023157"/>
    </source>
</evidence>
<name>A0A645DHL5_9ZZZZ</name>
<sequence>MRPSLIFLLTVLASPDVLAWNAAGHRLSALIAWQGMAPETRACVDAALRHHPDHGRWREKAGADDSALIFAEASTWPDSIRHDPRFAEEAATSPLPGFPDIQRHSDWHYVDFDHLGKRGRGQLDRQIVALSETVRTTPDIARVAWALPWLAHLVADLHQPFHAGYPADHGGNSLLVEDPADARRPFVSLHTWWDDLPGKSGLRGKRLRQKAGALLAGQVPPQQGNEALWLRESRALLPSLYPENAGSVAQLVDATYQARAREIADRRISEAGWRLAGLLDAICRQRVSHGTPREFRRQQ</sequence>
<evidence type="ECO:0000256" key="6">
    <source>
        <dbReference type="ARBA" id="ARBA00023180"/>
    </source>
</evidence>
<keyword evidence="1" id="KW-0540">Nuclease</keyword>
<reference evidence="7" key="1">
    <citation type="submission" date="2019-08" db="EMBL/GenBank/DDBJ databases">
        <authorList>
            <person name="Kucharzyk K."/>
            <person name="Murdoch R.W."/>
            <person name="Higgins S."/>
            <person name="Loffler F."/>
        </authorList>
    </citation>
    <scope>NUCLEOTIDE SEQUENCE</scope>
</reference>
<evidence type="ECO:0000313" key="7">
    <source>
        <dbReference type="EMBL" id="MPM88980.1"/>
    </source>
</evidence>
<dbReference type="GO" id="GO:0003676">
    <property type="term" value="F:nucleic acid binding"/>
    <property type="evidence" value="ECO:0007669"/>
    <property type="project" value="InterPro"/>
</dbReference>
<keyword evidence="3" id="KW-0255">Endonuclease</keyword>
<dbReference type="Pfam" id="PF02265">
    <property type="entry name" value="S1-P1_nuclease"/>
    <property type="match status" value="1"/>
</dbReference>
<dbReference type="PANTHER" id="PTHR33146:SF26">
    <property type="entry name" value="ENDONUCLEASE 4"/>
    <property type="match status" value="1"/>
</dbReference>
<dbReference type="CDD" id="cd11010">
    <property type="entry name" value="S1-P1_nuclease"/>
    <property type="match status" value="1"/>
</dbReference>
<protein>
    <submittedName>
        <fullName evidence="7">Uncharacterized protein</fullName>
    </submittedName>
</protein>
<comment type="caution">
    <text evidence="7">The sequence shown here is derived from an EMBL/GenBank/DDBJ whole genome shotgun (WGS) entry which is preliminary data.</text>
</comment>
<gene>
    <name evidence="7" type="ORF">SDC9_136088</name>
</gene>
<keyword evidence="4" id="KW-0378">Hydrolase</keyword>
<dbReference type="GO" id="GO:0004519">
    <property type="term" value="F:endonuclease activity"/>
    <property type="evidence" value="ECO:0007669"/>
    <property type="project" value="UniProtKB-KW"/>
</dbReference>
<dbReference type="EMBL" id="VSSQ01036488">
    <property type="protein sequence ID" value="MPM88980.1"/>
    <property type="molecule type" value="Genomic_DNA"/>
</dbReference>
<dbReference type="InterPro" id="IPR003154">
    <property type="entry name" value="S1/P1nuclease"/>
</dbReference>
<dbReference type="InterPro" id="IPR008947">
    <property type="entry name" value="PLipase_C/P1_nuclease_dom_sf"/>
</dbReference>
<evidence type="ECO:0000256" key="1">
    <source>
        <dbReference type="ARBA" id="ARBA00022722"/>
    </source>
</evidence>
<dbReference type="SUPFAM" id="SSF48537">
    <property type="entry name" value="Phospholipase C/P1 nuclease"/>
    <property type="match status" value="1"/>
</dbReference>
<keyword evidence="2" id="KW-0479">Metal-binding</keyword>